<evidence type="ECO:0000256" key="6">
    <source>
        <dbReference type="ARBA" id="ARBA00023170"/>
    </source>
</evidence>
<evidence type="ECO:0000256" key="9">
    <source>
        <dbReference type="SAM" id="MobiDB-lite"/>
    </source>
</evidence>
<feature type="domain" description="G-protein coupled receptors family 1 profile" evidence="11">
    <location>
        <begin position="49"/>
        <end position="318"/>
    </location>
</feature>
<dbReference type="PROSITE" id="PS00237">
    <property type="entry name" value="G_PROTEIN_RECEP_F1_1"/>
    <property type="match status" value="1"/>
</dbReference>
<dbReference type="SUPFAM" id="SSF81321">
    <property type="entry name" value="Family A G protein-coupled receptor-like"/>
    <property type="match status" value="1"/>
</dbReference>
<evidence type="ECO:0000313" key="13">
    <source>
        <dbReference type="RefSeq" id="XP_031556210.1"/>
    </source>
</evidence>
<evidence type="ECO:0000256" key="4">
    <source>
        <dbReference type="ARBA" id="ARBA00023040"/>
    </source>
</evidence>
<dbReference type="PROSITE" id="PS50262">
    <property type="entry name" value="G_PROTEIN_RECEP_F1_2"/>
    <property type="match status" value="1"/>
</dbReference>
<dbReference type="PRINTS" id="PR00237">
    <property type="entry name" value="GPCRRHODOPSN"/>
</dbReference>
<evidence type="ECO:0000313" key="12">
    <source>
        <dbReference type="Proteomes" id="UP000515163"/>
    </source>
</evidence>
<dbReference type="FunCoup" id="A0A6P8HU25">
    <property type="interactions" value="2156"/>
</dbReference>
<dbReference type="Gene3D" id="1.20.1070.10">
    <property type="entry name" value="Rhodopsin 7-helix transmembrane proteins"/>
    <property type="match status" value="1"/>
</dbReference>
<dbReference type="Proteomes" id="UP000515163">
    <property type="component" value="Unplaced"/>
</dbReference>
<comment type="subcellular location">
    <subcellularLocation>
        <location evidence="1">Membrane</location>
        <topology evidence="1">Multi-pass membrane protein</topology>
    </subcellularLocation>
</comment>
<feature type="transmembrane region" description="Helical" evidence="10">
    <location>
        <begin position="110"/>
        <end position="133"/>
    </location>
</feature>
<accession>A0A6P8HU25</accession>
<evidence type="ECO:0000256" key="7">
    <source>
        <dbReference type="ARBA" id="ARBA00023224"/>
    </source>
</evidence>
<feature type="transmembrane region" description="Helical" evidence="10">
    <location>
        <begin position="301"/>
        <end position="321"/>
    </location>
</feature>
<organism evidence="12 13">
    <name type="scientific">Actinia tenebrosa</name>
    <name type="common">Australian red waratah sea anemone</name>
    <dbReference type="NCBI Taxonomy" id="6105"/>
    <lineage>
        <taxon>Eukaryota</taxon>
        <taxon>Metazoa</taxon>
        <taxon>Cnidaria</taxon>
        <taxon>Anthozoa</taxon>
        <taxon>Hexacorallia</taxon>
        <taxon>Actiniaria</taxon>
        <taxon>Actiniidae</taxon>
        <taxon>Actinia</taxon>
    </lineage>
</organism>
<name>A0A6P8HU25_ACTTE</name>
<feature type="compositionally biased region" description="Polar residues" evidence="9">
    <location>
        <begin position="344"/>
        <end position="353"/>
    </location>
</feature>
<dbReference type="PANTHER" id="PTHR24243:SF208">
    <property type="entry name" value="PYROKININ-1 RECEPTOR"/>
    <property type="match status" value="1"/>
</dbReference>
<feature type="transmembrane region" description="Helical" evidence="10">
    <location>
        <begin position="33"/>
        <end position="57"/>
    </location>
</feature>
<evidence type="ECO:0000256" key="1">
    <source>
        <dbReference type="ARBA" id="ARBA00004141"/>
    </source>
</evidence>
<dbReference type="PANTHER" id="PTHR24243">
    <property type="entry name" value="G-PROTEIN COUPLED RECEPTOR"/>
    <property type="match status" value="1"/>
</dbReference>
<gene>
    <name evidence="13" type="primary">LOC116292980</name>
</gene>
<keyword evidence="5 10" id="KW-0472">Membrane</keyword>
<evidence type="ECO:0000256" key="2">
    <source>
        <dbReference type="ARBA" id="ARBA00022692"/>
    </source>
</evidence>
<sequence>MEGIRNLSTGEFLIPNNASLANDLSSSSIISRVGKILACSVVLVISFVGNILLILVVHKNANMKKTINYFIVNMAVSDLVVPIVILPRVIVQEASGRQTWLAMEGAAGNIMCKLMFFFSDVTMVVSILSLLCISMDRFCAVVFPMKLSLITSRVRIGLMAFTWTFSVFYFAPFLYGFKLMKINGETHCLLQWSEDISFHLEIQRAAAIASCILFTLVPCVLLTVMYSAILIVTRSTIIKGENGNGARSRRQANNIKLLKLAVLTVVGFAFCYGPFNVFLFYATLILNWNISTSEALRTFLFAAQFLTYTNSALNPCLYFIFIENYRRGLQRVLKIGRPKTRKNTLLASRNTTRSRLDRKSPNQTSTEDQEIRYAHLKPADSL</sequence>
<dbReference type="KEGG" id="aten:116292980"/>
<comment type="similarity">
    <text evidence="8">Belongs to the G-protein coupled receptor 1 family.</text>
</comment>
<dbReference type="CDD" id="cd00637">
    <property type="entry name" value="7tm_classA_rhodopsin-like"/>
    <property type="match status" value="1"/>
</dbReference>
<dbReference type="Pfam" id="PF00001">
    <property type="entry name" value="7tm_1"/>
    <property type="match status" value="1"/>
</dbReference>
<dbReference type="InterPro" id="IPR000276">
    <property type="entry name" value="GPCR_Rhodpsn"/>
</dbReference>
<feature type="transmembrane region" description="Helical" evidence="10">
    <location>
        <begin position="154"/>
        <end position="175"/>
    </location>
</feature>
<dbReference type="GO" id="GO:0004930">
    <property type="term" value="F:G protein-coupled receptor activity"/>
    <property type="evidence" value="ECO:0007669"/>
    <property type="project" value="UniProtKB-KW"/>
</dbReference>
<keyword evidence="6 8" id="KW-0675">Receptor</keyword>
<dbReference type="GO" id="GO:0016020">
    <property type="term" value="C:membrane"/>
    <property type="evidence" value="ECO:0007669"/>
    <property type="project" value="UniProtKB-SubCell"/>
</dbReference>
<keyword evidence="3 10" id="KW-1133">Transmembrane helix</keyword>
<evidence type="ECO:0000256" key="3">
    <source>
        <dbReference type="ARBA" id="ARBA00022989"/>
    </source>
</evidence>
<keyword evidence="4 8" id="KW-0297">G-protein coupled receptor</keyword>
<protein>
    <submittedName>
        <fullName evidence="13">QRFP-like peptide receptor</fullName>
    </submittedName>
</protein>
<reference evidence="13" key="1">
    <citation type="submission" date="2025-08" db="UniProtKB">
        <authorList>
            <consortium name="RefSeq"/>
        </authorList>
    </citation>
    <scope>IDENTIFICATION</scope>
    <source>
        <tissue evidence="13">Tentacle</tissue>
    </source>
</reference>
<keyword evidence="2 8" id="KW-0812">Transmembrane</keyword>
<keyword evidence="7 8" id="KW-0807">Transducer</keyword>
<evidence type="ECO:0000259" key="11">
    <source>
        <dbReference type="PROSITE" id="PS50262"/>
    </source>
</evidence>
<dbReference type="InParanoid" id="A0A6P8HU25"/>
<feature type="transmembrane region" description="Helical" evidence="10">
    <location>
        <begin position="69"/>
        <end position="90"/>
    </location>
</feature>
<evidence type="ECO:0000256" key="10">
    <source>
        <dbReference type="SAM" id="Phobius"/>
    </source>
</evidence>
<keyword evidence="12" id="KW-1185">Reference proteome</keyword>
<proteinExistence type="inferred from homology"/>
<feature type="transmembrane region" description="Helical" evidence="10">
    <location>
        <begin position="207"/>
        <end position="232"/>
    </location>
</feature>
<dbReference type="AlphaFoldDB" id="A0A6P8HU25"/>
<dbReference type="OrthoDB" id="5979787at2759"/>
<dbReference type="RefSeq" id="XP_031556210.1">
    <property type="nucleotide sequence ID" value="XM_031700350.1"/>
</dbReference>
<dbReference type="InterPro" id="IPR017452">
    <property type="entry name" value="GPCR_Rhodpsn_7TM"/>
</dbReference>
<evidence type="ECO:0000256" key="8">
    <source>
        <dbReference type="RuleBase" id="RU000688"/>
    </source>
</evidence>
<dbReference type="GeneID" id="116292980"/>
<evidence type="ECO:0000256" key="5">
    <source>
        <dbReference type="ARBA" id="ARBA00023136"/>
    </source>
</evidence>
<feature type="region of interest" description="Disordered" evidence="9">
    <location>
        <begin position="344"/>
        <end position="369"/>
    </location>
</feature>
<feature type="transmembrane region" description="Helical" evidence="10">
    <location>
        <begin position="257"/>
        <end position="281"/>
    </location>
</feature>